<evidence type="ECO:0000313" key="2">
    <source>
        <dbReference type="Proteomes" id="UP000231081"/>
    </source>
</evidence>
<reference evidence="1 2" key="1">
    <citation type="submission" date="2017-09" db="EMBL/GenBank/DDBJ databases">
        <title>Depth-based differentiation of microbial function through sediment-hosted aquifers and enrichment of novel symbionts in the deep terrestrial subsurface.</title>
        <authorList>
            <person name="Probst A.J."/>
            <person name="Ladd B."/>
            <person name="Jarett J.K."/>
            <person name="Geller-Mcgrath D.E."/>
            <person name="Sieber C.M."/>
            <person name="Emerson J.B."/>
            <person name="Anantharaman K."/>
            <person name="Thomas B.C."/>
            <person name="Malmstrom R."/>
            <person name="Stieglmeier M."/>
            <person name="Klingl A."/>
            <person name="Woyke T."/>
            <person name="Ryan C.M."/>
            <person name="Banfield J.F."/>
        </authorList>
    </citation>
    <scope>NUCLEOTIDE SEQUENCE [LARGE SCALE GENOMIC DNA]</scope>
    <source>
        <strain evidence="1">CG23_combo_of_CG06-09_8_20_14_all_47_9</strain>
    </source>
</reference>
<evidence type="ECO:0000313" key="1">
    <source>
        <dbReference type="EMBL" id="PIP52292.1"/>
    </source>
</evidence>
<dbReference type="AlphaFoldDB" id="A0A2H0B3R6"/>
<protein>
    <submittedName>
        <fullName evidence="1">Uncharacterized protein</fullName>
    </submittedName>
</protein>
<sequence length="314" mass="32895">MTNKETIVDKIGAFASATIAKIEAGLIEVSTLRAGVISPLAGNAIFIDGDVEISGDATISGTLTASKIESTTIDLIRDRIEALAGQLTSEVNAPTSEAPIDPNTLNALYQLLENQPASPSADYISVAAIDAQSGFFSEYLAVLGQAIITDLRVANNLVLTNLTSPTGTIDLAGNLVVNGNLTVTGNVNILGDLTAPTASFSSLLAKRVEAEEIKTSQLIIAADATASAEIATNSASIATNATAGKATLPAGLTEYTIYTPHVNANSLVYVTPTGDPQNQVLYVKSKQENEWFTVAINQALAVDLEFNWWIIKLE</sequence>
<organism evidence="1 2">
    <name type="scientific">Candidatus Beckwithbacteria bacterium CG23_combo_of_CG06-09_8_20_14_all_47_9</name>
    <dbReference type="NCBI Taxonomy" id="1974498"/>
    <lineage>
        <taxon>Bacteria</taxon>
        <taxon>Candidatus Beckwithiibacteriota</taxon>
    </lineage>
</organism>
<dbReference type="EMBL" id="PCSQ01000064">
    <property type="protein sequence ID" value="PIP52292.1"/>
    <property type="molecule type" value="Genomic_DNA"/>
</dbReference>
<name>A0A2H0B3R6_9BACT</name>
<accession>A0A2H0B3R6</accession>
<proteinExistence type="predicted"/>
<comment type="caution">
    <text evidence="1">The sequence shown here is derived from an EMBL/GenBank/DDBJ whole genome shotgun (WGS) entry which is preliminary data.</text>
</comment>
<dbReference type="Proteomes" id="UP000231081">
    <property type="component" value="Unassembled WGS sequence"/>
</dbReference>
<gene>
    <name evidence="1" type="ORF">COX09_02405</name>
</gene>